<feature type="domain" description="EF-hand" evidence="4">
    <location>
        <begin position="73"/>
        <end position="108"/>
    </location>
</feature>
<dbReference type="InterPro" id="IPR002048">
    <property type="entry name" value="EF_hand_dom"/>
</dbReference>
<dbReference type="InterPro" id="IPR011992">
    <property type="entry name" value="EF-hand-dom_pair"/>
</dbReference>
<dbReference type="PROSITE" id="PS00018">
    <property type="entry name" value="EF_HAND_1"/>
    <property type="match status" value="7"/>
</dbReference>
<dbReference type="FunFam" id="1.10.238.10:FF:000003">
    <property type="entry name" value="Calmodulin A"/>
    <property type="match status" value="1"/>
</dbReference>
<evidence type="ECO:0000256" key="1">
    <source>
        <dbReference type="ARBA" id="ARBA00022723"/>
    </source>
</evidence>
<dbReference type="SMART" id="SM00054">
    <property type="entry name" value="EFh"/>
    <property type="match status" value="8"/>
</dbReference>
<dbReference type="PROSITE" id="PS50222">
    <property type="entry name" value="EF_HAND_2"/>
    <property type="match status" value="7"/>
</dbReference>
<evidence type="ECO:0000313" key="6">
    <source>
        <dbReference type="Proteomes" id="UP000838412"/>
    </source>
</evidence>
<dbReference type="PANTHER" id="PTHR10891">
    <property type="entry name" value="EF-HAND CALCIUM-BINDING DOMAIN CONTAINING PROTEIN"/>
    <property type="match status" value="1"/>
</dbReference>
<dbReference type="Gene3D" id="1.10.238.10">
    <property type="entry name" value="EF-hand"/>
    <property type="match status" value="3"/>
</dbReference>
<feature type="domain" description="EF-hand" evidence="4">
    <location>
        <begin position="153"/>
        <end position="188"/>
    </location>
</feature>
<sequence length="293" mass="32258">MANPETIFKKFDVNNDGKMSSKELETALKEMGVTASPELLKAIMAQYDNDKNGFLEFSEFKKVIADMKAIQAATVDDTREIFKNYDKDGSGFIERAELKEVLAVLGIGNDETTVKAMMAAADTNKDDKVSIIEFAKIMAHGNLLNEWHNIQPAKGNMAEAVFNKFDVNKDGNMSSAELKAALKELDVKPSNALLQAILVQYDKPPKDGVLGLNEFKNLVADMQAIQGAKREEVLDTFTNYDKDKSGFIEKDEFKEVLKSLGMGGDDNLVKAMIATADTDGDGKISITEFANFI</sequence>
<reference evidence="5" key="1">
    <citation type="submission" date="2022-01" db="EMBL/GenBank/DDBJ databases">
        <authorList>
            <person name="Braso-Vives M."/>
        </authorList>
    </citation>
    <scope>NUCLEOTIDE SEQUENCE</scope>
</reference>
<dbReference type="SUPFAM" id="SSF47473">
    <property type="entry name" value="EF-hand"/>
    <property type="match status" value="2"/>
</dbReference>
<feature type="domain" description="EF-hand" evidence="4">
    <location>
        <begin position="264"/>
        <end position="293"/>
    </location>
</feature>
<dbReference type="AlphaFoldDB" id="A0A8K0ED95"/>
<organism evidence="5 6">
    <name type="scientific">Branchiostoma lanceolatum</name>
    <name type="common">Common lancelet</name>
    <name type="synonym">Amphioxus lanceolatum</name>
    <dbReference type="NCBI Taxonomy" id="7740"/>
    <lineage>
        <taxon>Eukaryota</taxon>
        <taxon>Metazoa</taxon>
        <taxon>Chordata</taxon>
        <taxon>Cephalochordata</taxon>
        <taxon>Leptocardii</taxon>
        <taxon>Amphioxiformes</taxon>
        <taxon>Branchiostomatidae</taxon>
        <taxon>Branchiostoma</taxon>
    </lineage>
</organism>
<dbReference type="FunFam" id="1.10.238.10:FF:000001">
    <property type="entry name" value="Calmodulin 1"/>
    <property type="match status" value="1"/>
</dbReference>
<gene>
    <name evidence="5" type="primary">CALML3</name>
    <name evidence="5" type="ORF">BLAG_LOCUS7361</name>
</gene>
<name>A0A8K0ED95_BRALA</name>
<dbReference type="CDD" id="cd00051">
    <property type="entry name" value="EFh"/>
    <property type="match status" value="1"/>
</dbReference>
<keyword evidence="2" id="KW-0677">Repeat</keyword>
<dbReference type="InterPro" id="IPR018247">
    <property type="entry name" value="EF_Hand_1_Ca_BS"/>
</dbReference>
<keyword evidence="3" id="KW-0106">Calcium</keyword>
<evidence type="ECO:0000256" key="3">
    <source>
        <dbReference type="ARBA" id="ARBA00022837"/>
    </source>
</evidence>
<protein>
    <submittedName>
        <fullName evidence="5">CALML3 protein</fullName>
    </submittedName>
</protein>
<dbReference type="Pfam" id="PF13499">
    <property type="entry name" value="EF-hand_7"/>
    <property type="match status" value="4"/>
</dbReference>
<dbReference type="OrthoDB" id="343296at2759"/>
<feature type="domain" description="EF-hand" evidence="4">
    <location>
        <begin position="228"/>
        <end position="263"/>
    </location>
</feature>
<evidence type="ECO:0000259" key="4">
    <source>
        <dbReference type="PROSITE" id="PS50222"/>
    </source>
</evidence>
<proteinExistence type="predicted"/>
<feature type="domain" description="EF-hand" evidence="4">
    <location>
        <begin position="35"/>
        <end position="70"/>
    </location>
</feature>
<keyword evidence="6" id="KW-1185">Reference proteome</keyword>
<evidence type="ECO:0000256" key="2">
    <source>
        <dbReference type="ARBA" id="ARBA00022737"/>
    </source>
</evidence>
<feature type="domain" description="EF-hand" evidence="4">
    <location>
        <begin position="1"/>
        <end position="34"/>
    </location>
</feature>
<keyword evidence="1" id="KW-0479">Metal-binding</keyword>
<dbReference type="Proteomes" id="UP000838412">
    <property type="component" value="Chromosome 14"/>
</dbReference>
<feature type="domain" description="EF-hand" evidence="4">
    <location>
        <begin position="109"/>
        <end position="144"/>
    </location>
</feature>
<accession>A0A8K0ED95</accession>
<dbReference type="EMBL" id="OV696699">
    <property type="protein sequence ID" value="CAH1244817.1"/>
    <property type="molecule type" value="Genomic_DNA"/>
</dbReference>
<dbReference type="InterPro" id="IPR039647">
    <property type="entry name" value="EF_hand_pair_protein_CML-like"/>
</dbReference>
<evidence type="ECO:0000313" key="5">
    <source>
        <dbReference type="EMBL" id="CAH1244817.1"/>
    </source>
</evidence>
<dbReference type="GO" id="GO:0005509">
    <property type="term" value="F:calcium ion binding"/>
    <property type="evidence" value="ECO:0007669"/>
    <property type="project" value="InterPro"/>
</dbReference>